<organism evidence="4">
    <name type="scientific">Nippostrongylus brasiliensis</name>
    <name type="common">Rat hookworm</name>
    <dbReference type="NCBI Taxonomy" id="27835"/>
    <lineage>
        <taxon>Eukaryota</taxon>
        <taxon>Metazoa</taxon>
        <taxon>Ecdysozoa</taxon>
        <taxon>Nematoda</taxon>
        <taxon>Chromadorea</taxon>
        <taxon>Rhabditida</taxon>
        <taxon>Rhabditina</taxon>
        <taxon>Rhabditomorpha</taxon>
        <taxon>Strongyloidea</taxon>
        <taxon>Heligmosomidae</taxon>
        <taxon>Nippostrongylus</taxon>
    </lineage>
</organism>
<reference evidence="4" key="1">
    <citation type="submission" date="2017-02" db="UniProtKB">
        <authorList>
            <consortium name="WormBaseParasite"/>
        </authorList>
    </citation>
    <scope>IDENTIFICATION</scope>
</reference>
<sequence>MPSKSQRPTTRKVANVSAPSTASSGTEIGSQEGFPDLSTLSSVDILKKVMELNKDPLVHHYLTTLAERIPKEFSEALEGEKRSRSVVISGLEEARAELPPSARQKDLEEKVARVLDALDVECAPTEVYRMGRPDPARPRLVKIVFPSSSHFRRALANARLLRQAGFPDVFVRKSMTAEERRRDYELRKQASELNRGKSTREWVVFRGELVHVSNLPRRGSGNH</sequence>
<dbReference type="WBParaSite" id="NBR_0000435501-mRNA-1">
    <property type="protein sequence ID" value="NBR_0000435501-mRNA-1"/>
    <property type="gene ID" value="NBR_0000435501"/>
</dbReference>
<accession>A0A0N4XPA3</accession>
<dbReference type="EMBL" id="UYSL01007948">
    <property type="protein sequence ID" value="VDL67945.1"/>
    <property type="molecule type" value="Genomic_DNA"/>
</dbReference>
<evidence type="ECO:0000313" key="3">
    <source>
        <dbReference type="Proteomes" id="UP000271162"/>
    </source>
</evidence>
<proteinExistence type="predicted"/>
<evidence type="ECO:0000313" key="2">
    <source>
        <dbReference type="EMBL" id="VDL67945.1"/>
    </source>
</evidence>
<dbReference type="AlphaFoldDB" id="A0A0N4XPA3"/>
<dbReference type="STRING" id="27835.A0A0N4XPA3"/>
<gene>
    <name evidence="2" type="ORF">NBR_LOCUS4356</name>
</gene>
<dbReference type="Proteomes" id="UP000271162">
    <property type="component" value="Unassembled WGS sequence"/>
</dbReference>
<evidence type="ECO:0000313" key="4">
    <source>
        <dbReference type="WBParaSite" id="NBR_0000435501-mRNA-1"/>
    </source>
</evidence>
<reference evidence="2 3" key="2">
    <citation type="submission" date="2018-11" db="EMBL/GenBank/DDBJ databases">
        <authorList>
            <consortium name="Pathogen Informatics"/>
        </authorList>
    </citation>
    <scope>NUCLEOTIDE SEQUENCE [LARGE SCALE GENOMIC DNA]</scope>
</reference>
<feature type="compositionally biased region" description="Polar residues" evidence="1">
    <location>
        <begin position="17"/>
        <end position="29"/>
    </location>
</feature>
<dbReference type="OMA" id="PVETYRM"/>
<protein>
    <submittedName>
        <fullName evidence="2 4">Uncharacterized protein</fullName>
    </submittedName>
</protein>
<name>A0A0N4XPA3_NIPBR</name>
<feature type="region of interest" description="Disordered" evidence="1">
    <location>
        <begin position="1"/>
        <end position="37"/>
    </location>
</feature>
<evidence type="ECO:0000256" key="1">
    <source>
        <dbReference type="SAM" id="MobiDB-lite"/>
    </source>
</evidence>
<keyword evidence="3" id="KW-1185">Reference proteome</keyword>